<dbReference type="Pfam" id="PF00463">
    <property type="entry name" value="ICL"/>
    <property type="match status" value="1"/>
</dbReference>
<dbReference type="Proteomes" id="UP000469452">
    <property type="component" value="Unassembled WGS sequence"/>
</dbReference>
<dbReference type="PANTHER" id="PTHR21631">
    <property type="entry name" value="ISOCITRATE LYASE/MALATE SYNTHASE"/>
    <property type="match status" value="1"/>
</dbReference>
<dbReference type="GO" id="GO:0004451">
    <property type="term" value="F:isocitrate lyase activity"/>
    <property type="evidence" value="ECO:0007669"/>
    <property type="project" value="InterPro"/>
</dbReference>
<reference evidence="2 3" key="1">
    <citation type="submission" date="2019-06" db="EMBL/GenBank/DDBJ databases">
        <title>Genomics analysis of Aphanomyces spp. identifies a new class of oomycete effector associated with host adaptation.</title>
        <authorList>
            <person name="Gaulin E."/>
        </authorList>
    </citation>
    <scope>NUCLEOTIDE SEQUENCE [LARGE SCALE GENOMIC DNA]</scope>
    <source>
        <strain evidence="2 3">E</strain>
    </source>
</reference>
<sequence length="71" mass="8100">MQAFMNQERFRHTTRQYNAEDVVKLQGTVIQSYASTTQATKLYSMLRQLQAQGKCSHTFGALDTIQVVQMA</sequence>
<evidence type="ECO:0000313" key="3">
    <source>
        <dbReference type="Proteomes" id="UP000469452"/>
    </source>
</evidence>
<dbReference type="PANTHER" id="PTHR21631:SF3">
    <property type="entry name" value="BIFUNCTIONAL GLYOXYLATE CYCLE PROTEIN"/>
    <property type="match status" value="1"/>
</dbReference>
<organism evidence="2 3">
    <name type="scientific">Aphanomyces astaci</name>
    <name type="common">Crayfish plague agent</name>
    <dbReference type="NCBI Taxonomy" id="112090"/>
    <lineage>
        <taxon>Eukaryota</taxon>
        <taxon>Sar</taxon>
        <taxon>Stramenopiles</taxon>
        <taxon>Oomycota</taxon>
        <taxon>Saprolegniomycetes</taxon>
        <taxon>Saprolegniales</taxon>
        <taxon>Verrucalvaceae</taxon>
        <taxon>Aphanomyces</taxon>
    </lineage>
</organism>
<evidence type="ECO:0000313" key="2">
    <source>
        <dbReference type="EMBL" id="KAF0775195.1"/>
    </source>
</evidence>
<keyword evidence="1" id="KW-0456">Lyase</keyword>
<dbReference type="VEuPathDB" id="FungiDB:H257_17467"/>
<proteinExistence type="predicted"/>
<dbReference type="EMBL" id="VJMI01002044">
    <property type="protein sequence ID" value="KAF0775195.1"/>
    <property type="molecule type" value="Genomic_DNA"/>
</dbReference>
<evidence type="ECO:0000256" key="1">
    <source>
        <dbReference type="ARBA" id="ARBA00023239"/>
    </source>
</evidence>
<dbReference type="InterPro" id="IPR006254">
    <property type="entry name" value="Isocitrate_lyase"/>
</dbReference>
<name>A0A6A5AXC6_APHAT</name>
<dbReference type="SUPFAM" id="SSF51621">
    <property type="entry name" value="Phosphoenolpyruvate/pyruvate domain"/>
    <property type="match status" value="1"/>
</dbReference>
<protein>
    <submittedName>
        <fullName evidence="2">Uncharacterized protein</fullName>
    </submittedName>
</protein>
<gene>
    <name evidence="2" type="ORF">AaE_001105</name>
</gene>
<dbReference type="AlphaFoldDB" id="A0A6A5AXC6"/>
<dbReference type="GO" id="GO:0019752">
    <property type="term" value="P:carboxylic acid metabolic process"/>
    <property type="evidence" value="ECO:0007669"/>
    <property type="project" value="InterPro"/>
</dbReference>
<dbReference type="Gene3D" id="3.20.20.60">
    <property type="entry name" value="Phosphoenolpyruvate-binding domains"/>
    <property type="match status" value="1"/>
</dbReference>
<comment type="caution">
    <text evidence="2">The sequence shown here is derived from an EMBL/GenBank/DDBJ whole genome shotgun (WGS) entry which is preliminary data.</text>
</comment>
<accession>A0A6A5AXC6</accession>
<dbReference type="InterPro" id="IPR040442">
    <property type="entry name" value="Pyrv_kinase-like_dom_sf"/>
</dbReference>
<feature type="non-terminal residue" evidence="2">
    <location>
        <position position="71"/>
    </location>
</feature>
<dbReference type="InterPro" id="IPR015813">
    <property type="entry name" value="Pyrv/PenolPyrv_kinase-like_dom"/>
</dbReference>